<evidence type="ECO:0000256" key="1">
    <source>
        <dbReference type="SAM" id="Coils"/>
    </source>
</evidence>
<dbReference type="Proteomes" id="UP000245523">
    <property type="component" value="Unassembled WGS sequence"/>
</dbReference>
<protein>
    <submittedName>
        <fullName evidence="3">Uncharacterized protein</fullName>
    </submittedName>
</protein>
<dbReference type="EMBL" id="QGHD01000004">
    <property type="protein sequence ID" value="PWL03697.1"/>
    <property type="molecule type" value="Genomic_DNA"/>
</dbReference>
<sequence length="299" mass="32873">MTDKISQEDLPIVEVPAELRGLSDDEILALHPVDEEKRDRFRPSKKEREAKKLAKEQERIRKIAEQYEKRNSFNRSSRPMPKMSDYENRFMNDNGAHYSSSPRRFDQNFSSETPFRSQNSYQRSVPPPKKPLFVPSQIKKMASAPNPVMESKPASALPPRQSSGRVLVGSFGSAKFGATQTEIISEADLAKKRAEEEAKRQQEIVRKHLAEAALAAQKAALAAAAASGVQPGEAIAEKPELDLSALFKPGSALAVAGAAAAAAGVSLRPMQIGPDGKPVPVKRKRGRPRKYPRPEDLIG</sequence>
<name>A0ABX5LMR2_9BACT</name>
<feature type="compositionally biased region" description="Basic residues" evidence="2">
    <location>
        <begin position="280"/>
        <end position="291"/>
    </location>
</feature>
<comment type="caution">
    <text evidence="3">The sequence shown here is derived from an EMBL/GenBank/DDBJ whole genome shotgun (WGS) entry which is preliminary data.</text>
</comment>
<feature type="compositionally biased region" description="Basic and acidic residues" evidence="2">
    <location>
        <begin position="34"/>
        <end position="71"/>
    </location>
</feature>
<evidence type="ECO:0000313" key="3">
    <source>
        <dbReference type="EMBL" id="PWL03697.1"/>
    </source>
</evidence>
<feature type="compositionally biased region" description="Polar residues" evidence="2">
    <location>
        <begin position="97"/>
        <end position="123"/>
    </location>
</feature>
<feature type="coiled-coil region" evidence="1">
    <location>
        <begin position="184"/>
        <end position="211"/>
    </location>
</feature>
<accession>A0ABX5LMR2</accession>
<keyword evidence="4" id="KW-1185">Reference proteome</keyword>
<reference evidence="3 4" key="1">
    <citation type="submission" date="2018-05" db="EMBL/GenBank/DDBJ databases">
        <title>Animal gut microbial communities from fecal samples from Wisconsin, USA.</title>
        <authorList>
            <person name="Neumann A."/>
        </authorList>
    </citation>
    <scope>NUCLEOTIDE SEQUENCE [LARGE SCALE GENOMIC DNA]</scope>
    <source>
        <strain evidence="3 4">UWS4</strain>
    </source>
</reference>
<gene>
    <name evidence="3" type="ORF">B0H50_104121</name>
</gene>
<keyword evidence="1" id="KW-0175">Coiled coil</keyword>
<dbReference type="RefSeq" id="WP_106197900.1">
    <property type="nucleotide sequence ID" value="NZ_JAXEIU010000059.1"/>
</dbReference>
<feature type="region of interest" description="Disordered" evidence="2">
    <location>
        <begin position="269"/>
        <end position="299"/>
    </location>
</feature>
<evidence type="ECO:0000256" key="2">
    <source>
        <dbReference type="SAM" id="MobiDB-lite"/>
    </source>
</evidence>
<proteinExistence type="predicted"/>
<organism evidence="3 4">
    <name type="scientific">Hallerella porci</name>
    <dbReference type="NCBI Taxonomy" id="1945871"/>
    <lineage>
        <taxon>Bacteria</taxon>
        <taxon>Pseudomonadati</taxon>
        <taxon>Fibrobacterota</taxon>
        <taxon>Fibrobacteria</taxon>
        <taxon>Fibrobacterales</taxon>
        <taxon>Fibrobacteraceae</taxon>
        <taxon>Hallerella</taxon>
    </lineage>
</organism>
<evidence type="ECO:0000313" key="4">
    <source>
        <dbReference type="Proteomes" id="UP000245523"/>
    </source>
</evidence>
<feature type="region of interest" description="Disordered" evidence="2">
    <location>
        <begin position="34"/>
        <end position="163"/>
    </location>
</feature>